<keyword evidence="1" id="KW-0732">Signal</keyword>
<feature type="domain" description="DUF7907" evidence="2">
    <location>
        <begin position="29"/>
        <end position="168"/>
    </location>
</feature>
<feature type="chain" id="PRO_5013086681" description="DUF7907 domain-containing protein" evidence="1">
    <location>
        <begin position="16"/>
        <end position="171"/>
    </location>
</feature>
<dbReference type="GeneID" id="63749235"/>
<evidence type="ECO:0000313" key="4">
    <source>
        <dbReference type="Proteomes" id="UP000184383"/>
    </source>
</evidence>
<evidence type="ECO:0000259" key="2">
    <source>
        <dbReference type="Pfam" id="PF25484"/>
    </source>
</evidence>
<gene>
    <name evidence="3" type="ORF">ASPWEDRAFT_30332</name>
</gene>
<proteinExistence type="predicted"/>
<name>A0A1L9RE87_ASPWE</name>
<dbReference type="InterPro" id="IPR057229">
    <property type="entry name" value="DUF7907"/>
</dbReference>
<reference evidence="4" key="1">
    <citation type="journal article" date="2017" name="Genome Biol.">
        <title>Comparative genomics reveals high biological diversity and specific adaptations in the industrially and medically important fungal genus Aspergillus.</title>
        <authorList>
            <person name="de Vries R.P."/>
            <person name="Riley R."/>
            <person name="Wiebenga A."/>
            <person name="Aguilar-Osorio G."/>
            <person name="Amillis S."/>
            <person name="Uchima C.A."/>
            <person name="Anderluh G."/>
            <person name="Asadollahi M."/>
            <person name="Askin M."/>
            <person name="Barry K."/>
            <person name="Battaglia E."/>
            <person name="Bayram O."/>
            <person name="Benocci T."/>
            <person name="Braus-Stromeyer S.A."/>
            <person name="Caldana C."/>
            <person name="Canovas D."/>
            <person name="Cerqueira G.C."/>
            <person name="Chen F."/>
            <person name="Chen W."/>
            <person name="Choi C."/>
            <person name="Clum A."/>
            <person name="Dos Santos R.A."/>
            <person name="Damasio A.R."/>
            <person name="Diallinas G."/>
            <person name="Emri T."/>
            <person name="Fekete E."/>
            <person name="Flipphi M."/>
            <person name="Freyberg S."/>
            <person name="Gallo A."/>
            <person name="Gournas C."/>
            <person name="Habgood R."/>
            <person name="Hainaut M."/>
            <person name="Harispe M.L."/>
            <person name="Henrissat B."/>
            <person name="Hilden K.S."/>
            <person name="Hope R."/>
            <person name="Hossain A."/>
            <person name="Karabika E."/>
            <person name="Karaffa L."/>
            <person name="Karanyi Z."/>
            <person name="Krasevec N."/>
            <person name="Kuo A."/>
            <person name="Kusch H."/>
            <person name="LaButti K."/>
            <person name="Lagendijk E.L."/>
            <person name="Lapidus A."/>
            <person name="Levasseur A."/>
            <person name="Lindquist E."/>
            <person name="Lipzen A."/>
            <person name="Logrieco A.F."/>
            <person name="MacCabe A."/>
            <person name="Maekelae M.R."/>
            <person name="Malavazi I."/>
            <person name="Melin P."/>
            <person name="Meyer V."/>
            <person name="Mielnichuk N."/>
            <person name="Miskei M."/>
            <person name="Molnar A.P."/>
            <person name="Mule G."/>
            <person name="Ngan C.Y."/>
            <person name="Orejas M."/>
            <person name="Orosz E."/>
            <person name="Ouedraogo J.P."/>
            <person name="Overkamp K.M."/>
            <person name="Park H.-S."/>
            <person name="Perrone G."/>
            <person name="Piumi F."/>
            <person name="Punt P.J."/>
            <person name="Ram A.F."/>
            <person name="Ramon A."/>
            <person name="Rauscher S."/>
            <person name="Record E."/>
            <person name="Riano-Pachon D.M."/>
            <person name="Robert V."/>
            <person name="Roehrig J."/>
            <person name="Ruller R."/>
            <person name="Salamov A."/>
            <person name="Salih N.S."/>
            <person name="Samson R.A."/>
            <person name="Sandor E."/>
            <person name="Sanguinetti M."/>
            <person name="Schuetze T."/>
            <person name="Sepcic K."/>
            <person name="Shelest E."/>
            <person name="Sherlock G."/>
            <person name="Sophianopoulou V."/>
            <person name="Squina F.M."/>
            <person name="Sun H."/>
            <person name="Susca A."/>
            <person name="Todd R.B."/>
            <person name="Tsang A."/>
            <person name="Unkles S.E."/>
            <person name="van de Wiele N."/>
            <person name="van Rossen-Uffink D."/>
            <person name="Oliveira J.V."/>
            <person name="Vesth T.C."/>
            <person name="Visser J."/>
            <person name="Yu J.-H."/>
            <person name="Zhou M."/>
            <person name="Andersen M.R."/>
            <person name="Archer D.B."/>
            <person name="Baker S.E."/>
            <person name="Benoit I."/>
            <person name="Brakhage A.A."/>
            <person name="Braus G.H."/>
            <person name="Fischer R."/>
            <person name="Frisvad J.C."/>
            <person name="Goldman G.H."/>
            <person name="Houbraken J."/>
            <person name="Oakley B."/>
            <person name="Pocsi I."/>
            <person name="Scazzocchio C."/>
            <person name="Seiboth B."/>
            <person name="vanKuyk P.A."/>
            <person name="Wortman J."/>
            <person name="Dyer P.S."/>
            <person name="Grigoriev I.V."/>
        </authorList>
    </citation>
    <scope>NUCLEOTIDE SEQUENCE [LARGE SCALE GENOMIC DNA]</scope>
    <source>
        <strain evidence="4">DTO 134E9</strain>
    </source>
</reference>
<dbReference type="OrthoDB" id="3518533at2759"/>
<dbReference type="Proteomes" id="UP000184383">
    <property type="component" value="Unassembled WGS sequence"/>
</dbReference>
<evidence type="ECO:0000256" key="1">
    <source>
        <dbReference type="SAM" id="SignalP"/>
    </source>
</evidence>
<dbReference type="RefSeq" id="XP_040686908.1">
    <property type="nucleotide sequence ID" value="XM_040833387.1"/>
</dbReference>
<protein>
    <recommendedName>
        <fullName evidence="2">DUF7907 domain-containing protein</fullName>
    </recommendedName>
</protein>
<organism evidence="3 4">
    <name type="scientific">Aspergillus wentii DTO 134E9</name>
    <dbReference type="NCBI Taxonomy" id="1073089"/>
    <lineage>
        <taxon>Eukaryota</taxon>
        <taxon>Fungi</taxon>
        <taxon>Dikarya</taxon>
        <taxon>Ascomycota</taxon>
        <taxon>Pezizomycotina</taxon>
        <taxon>Eurotiomycetes</taxon>
        <taxon>Eurotiomycetidae</taxon>
        <taxon>Eurotiales</taxon>
        <taxon>Aspergillaceae</taxon>
        <taxon>Aspergillus</taxon>
        <taxon>Aspergillus subgen. Cremei</taxon>
    </lineage>
</organism>
<dbReference type="AlphaFoldDB" id="A0A1L9RE87"/>
<dbReference type="EMBL" id="KV878214">
    <property type="protein sequence ID" value="OJJ33231.1"/>
    <property type="molecule type" value="Genomic_DNA"/>
</dbReference>
<dbReference type="STRING" id="1073089.A0A1L9RE87"/>
<accession>A0A1L9RE87</accession>
<keyword evidence="4" id="KW-1185">Reference proteome</keyword>
<sequence>MKFLALFSLISAVAATPLFHAPRASNATSKPFHLKTAEASNEEHNNLYVYAYHTGAALNDAVLTSDKETASTGFLNGTHVQFNLNNFPYGFQMFQENPYESWSRTSIDVGYGDDGFFINGTGLQWSETTFHGWLVCDWNHNAPQLFHINSYTQPKLPSSCSTVHLVTESTA</sequence>
<dbReference type="Pfam" id="PF25484">
    <property type="entry name" value="DUF7907"/>
    <property type="match status" value="1"/>
</dbReference>
<dbReference type="VEuPathDB" id="FungiDB:ASPWEDRAFT_30332"/>
<feature type="signal peptide" evidence="1">
    <location>
        <begin position="1"/>
        <end position="15"/>
    </location>
</feature>
<evidence type="ECO:0000313" key="3">
    <source>
        <dbReference type="EMBL" id="OJJ33231.1"/>
    </source>
</evidence>